<reference evidence="1" key="1">
    <citation type="submission" date="2022-04" db="EMBL/GenBank/DDBJ databases">
        <title>A functionally conserved STORR gene fusion in Papaver species that diverged 16.8 million years ago.</title>
        <authorList>
            <person name="Catania T."/>
        </authorList>
    </citation>
    <scope>NUCLEOTIDE SEQUENCE</scope>
    <source>
        <strain evidence="1">S-188037</strain>
    </source>
</reference>
<evidence type="ECO:0000313" key="2">
    <source>
        <dbReference type="Proteomes" id="UP001202328"/>
    </source>
</evidence>
<accession>A0AAD4SR69</accession>
<evidence type="ECO:0008006" key="3">
    <source>
        <dbReference type="Google" id="ProtNLM"/>
    </source>
</evidence>
<dbReference type="InterPro" id="IPR011009">
    <property type="entry name" value="Kinase-like_dom_sf"/>
</dbReference>
<gene>
    <name evidence="1" type="ORF">MKW98_021489</name>
</gene>
<sequence>ITRHHPGLIMILIEILQIGGAGWTKLTLISSYGGCIELITSKNLDKVVLGSVLLVQAVFKIAEFGFARSLQPRGLTETLCGSPLHMAPEIILGRHPEASSQDDCLPFILYDDTSGPGASIPSFIDRLNEICFIYRPVFPLSVHRSFCFWTLRKCSRGFGGEKNIRYAGQRKRLSRIHVVMRCTHPTVQSAAQTSLQQVESVKSDILSLIF</sequence>
<keyword evidence="2" id="KW-1185">Reference proteome</keyword>
<dbReference type="Proteomes" id="UP001202328">
    <property type="component" value="Unassembled WGS sequence"/>
</dbReference>
<proteinExistence type="predicted"/>
<comment type="caution">
    <text evidence="1">The sequence shown here is derived from an EMBL/GenBank/DDBJ whole genome shotgun (WGS) entry which is preliminary data.</text>
</comment>
<organism evidence="1 2">
    <name type="scientific">Papaver atlanticum</name>
    <dbReference type="NCBI Taxonomy" id="357466"/>
    <lineage>
        <taxon>Eukaryota</taxon>
        <taxon>Viridiplantae</taxon>
        <taxon>Streptophyta</taxon>
        <taxon>Embryophyta</taxon>
        <taxon>Tracheophyta</taxon>
        <taxon>Spermatophyta</taxon>
        <taxon>Magnoliopsida</taxon>
        <taxon>Ranunculales</taxon>
        <taxon>Papaveraceae</taxon>
        <taxon>Papaveroideae</taxon>
        <taxon>Papaver</taxon>
    </lineage>
</organism>
<evidence type="ECO:0000313" key="1">
    <source>
        <dbReference type="EMBL" id="KAI3917727.1"/>
    </source>
</evidence>
<dbReference type="EMBL" id="JAJJMB010008983">
    <property type="protein sequence ID" value="KAI3917727.1"/>
    <property type="molecule type" value="Genomic_DNA"/>
</dbReference>
<protein>
    <recommendedName>
        <fullName evidence="3">Protein kinase domain-containing protein</fullName>
    </recommendedName>
</protein>
<feature type="non-terminal residue" evidence="1">
    <location>
        <position position="210"/>
    </location>
</feature>
<dbReference type="AlphaFoldDB" id="A0AAD4SR69"/>
<name>A0AAD4SR69_9MAGN</name>
<dbReference type="Gene3D" id="1.10.510.10">
    <property type="entry name" value="Transferase(Phosphotransferase) domain 1"/>
    <property type="match status" value="1"/>
</dbReference>
<dbReference type="SUPFAM" id="SSF56112">
    <property type="entry name" value="Protein kinase-like (PK-like)"/>
    <property type="match status" value="1"/>
</dbReference>